<dbReference type="NCBIfam" id="NF002962">
    <property type="entry name" value="PRK03633.1"/>
    <property type="match status" value="1"/>
</dbReference>
<keyword evidence="9" id="KW-1185">Reference proteome</keyword>
<keyword evidence="6 7" id="KW-0472">Membrane</keyword>
<dbReference type="SUPFAM" id="SSF103473">
    <property type="entry name" value="MFS general substrate transporter"/>
    <property type="match status" value="1"/>
</dbReference>
<dbReference type="PANTHER" id="PTHR23521:SF2">
    <property type="entry name" value="TRANSPORTER MFS SUPERFAMILY"/>
    <property type="match status" value="1"/>
</dbReference>
<evidence type="ECO:0000313" key="9">
    <source>
        <dbReference type="Proteomes" id="UP000176204"/>
    </source>
</evidence>
<feature type="transmembrane region" description="Helical" evidence="7">
    <location>
        <begin position="33"/>
        <end position="56"/>
    </location>
</feature>
<sequence length="376" mass="38962">MLPFSRSIACLLAGLLLMTVALAVMNTMVPLWLSGAGVATSTAGYVGALFFCGTLAGTVSAGRLIRLFGFNGCYQAACMLCAFSSAGLLLGLDGCSWGALRFLSGVSSAWIWVVVESALLRAGSVKSRGSLLAAYMMVYYVGTVLGQLALGVLDDEMAVMVPGVCVLCVAGMVPLFVARMPEAEDAEAGVRVALGPLLRRRSAMLGVAGCAISGVVLGTLYTLMPVFLAHKGMSVPDVGFWMALLIGAGVAGQWPLGRLADGYGRGLVLRGLSVMIAAACMGLLGGDWLLAPSFVVLGAAGFSLYPIAMAWGCSDAARDELVVMNQLLLLSFSVGSLAGPAVTSSLMQCFSNDWMPLALALAACLYLPVLQVRRSK</sequence>
<dbReference type="Proteomes" id="UP000176204">
    <property type="component" value="Chromosome I"/>
</dbReference>
<accession>A0A1C7P8V8</accession>
<dbReference type="PANTHER" id="PTHR23521">
    <property type="entry name" value="TRANSPORTER MFS SUPERFAMILY"/>
    <property type="match status" value="1"/>
</dbReference>
<evidence type="ECO:0000313" key="8">
    <source>
        <dbReference type="EMBL" id="SEH91846.1"/>
    </source>
</evidence>
<name>A0A1C7P8V8_9BACT</name>
<dbReference type="KEGG" id="agl:PYTT_1713"/>
<reference evidence="9" key="1">
    <citation type="submission" date="2016-09" db="EMBL/GenBank/DDBJ databases">
        <authorList>
            <person name="Koehorst J."/>
        </authorList>
    </citation>
    <scope>NUCLEOTIDE SEQUENCE [LARGE SCALE GENOMIC DNA]</scope>
</reference>
<feature type="transmembrane region" description="Helical" evidence="7">
    <location>
        <begin position="132"/>
        <end position="153"/>
    </location>
</feature>
<feature type="transmembrane region" description="Helical" evidence="7">
    <location>
        <begin position="203"/>
        <end position="228"/>
    </location>
</feature>
<feature type="transmembrane region" description="Helical" evidence="7">
    <location>
        <begin position="159"/>
        <end position="178"/>
    </location>
</feature>
<keyword evidence="3" id="KW-1003">Cell membrane</keyword>
<evidence type="ECO:0000256" key="7">
    <source>
        <dbReference type="SAM" id="Phobius"/>
    </source>
</evidence>
<feature type="transmembrane region" description="Helical" evidence="7">
    <location>
        <begin position="240"/>
        <end position="260"/>
    </location>
</feature>
<keyword evidence="2" id="KW-0813">Transport</keyword>
<dbReference type="Pfam" id="PF07690">
    <property type="entry name" value="MFS_1"/>
    <property type="match status" value="1"/>
</dbReference>
<dbReference type="RefSeq" id="WP_067777940.1">
    <property type="nucleotide sequence ID" value="NZ_LIGX01000041.1"/>
</dbReference>
<dbReference type="InterPro" id="IPR011701">
    <property type="entry name" value="MFS"/>
</dbReference>
<comment type="subcellular location">
    <subcellularLocation>
        <location evidence="1">Cell membrane</location>
        <topology evidence="1">Multi-pass membrane protein</topology>
    </subcellularLocation>
</comment>
<dbReference type="STRING" id="1679444.PYTT_1713"/>
<dbReference type="Gene3D" id="1.20.1250.20">
    <property type="entry name" value="MFS general substrate transporter like domains"/>
    <property type="match status" value="2"/>
</dbReference>
<evidence type="ECO:0000256" key="6">
    <source>
        <dbReference type="ARBA" id="ARBA00023136"/>
    </source>
</evidence>
<keyword evidence="4 7" id="KW-0812">Transmembrane</keyword>
<dbReference type="AlphaFoldDB" id="A0A1C7P8V8"/>
<feature type="transmembrane region" description="Helical" evidence="7">
    <location>
        <begin position="98"/>
        <end position="120"/>
    </location>
</feature>
<dbReference type="GO" id="GO:0005886">
    <property type="term" value="C:plasma membrane"/>
    <property type="evidence" value="ECO:0007669"/>
    <property type="project" value="UniProtKB-SubCell"/>
</dbReference>
<evidence type="ECO:0000256" key="3">
    <source>
        <dbReference type="ARBA" id="ARBA00022475"/>
    </source>
</evidence>
<feature type="transmembrane region" description="Helical" evidence="7">
    <location>
        <begin position="354"/>
        <end position="372"/>
    </location>
</feature>
<keyword evidence="5 7" id="KW-1133">Transmembrane helix</keyword>
<feature type="transmembrane region" description="Helical" evidence="7">
    <location>
        <begin position="290"/>
        <end position="311"/>
    </location>
</feature>
<feature type="transmembrane region" description="Helical" evidence="7">
    <location>
        <begin position="323"/>
        <end position="342"/>
    </location>
</feature>
<evidence type="ECO:0000256" key="5">
    <source>
        <dbReference type="ARBA" id="ARBA00022989"/>
    </source>
</evidence>
<dbReference type="PATRIC" id="fig|1679444.3.peg.1675"/>
<dbReference type="GO" id="GO:0022857">
    <property type="term" value="F:transmembrane transporter activity"/>
    <property type="evidence" value="ECO:0007669"/>
    <property type="project" value="InterPro"/>
</dbReference>
<dbReference type="InterPro" id="IPR036259">
    <property type="entry name" value="MFS_trans_sf"/>
</dbReference>
<evidence type="ECO:0000256" key="2">
    <source>
        <dbReference type="ARBA" id="ARBA00022448"/>
    </source>
</evidence>
<protein>
    <submittedName>
        <fullName evidence="8">Major facilitator superfamily</fullName>
    </submittedName>
</protein>
<dbReference type="OrthoDB" id="9815817at2"/>
<evidence type="ECO:0000256" key="1">
    <source>
        <dbReference type="ARBA" id="ARBA00004651"/>
    </source>
</evidence>
<feature type="transmembrane region" description="Helical" evidence="7">
    <location>
        <begin position="267"/>
        <end position="284"/>
    </location>
</feature>
<dbReference type="InterPro" id="IPR047200">
    <property type="entry name" value="MFS_YcaD-like"/>
</dbReference>
<evidence type="ECO:0000256" key="4">
    <source>
        <dbReference type="ARBA" id="ARBA00022692"/>
    </source>
</evidence>
<dbReference type="CDD" id="cd17477">
    <property type="entry name" value="MFS_YcaD_like"/>
    <property type="match status" value="1"/>
</dbReference>
<proteinExistence type="predicted"/>
<gene>
    <name evidence="8" type="ORF">PYTT_1713</name>
</gene>
<dbReference type="EMBL" id="LT629973">
    <property type="protein sequence ID" value="SEH91846.1"/>
    <property type="molecule type" value="Genomic_DNA"/>
</dbReference>
<organism evidence="8 9">
    <name type="scientific">Akkermansia glycaniphila</name>
    <dbReference type="NCBI Taxonomy" id="1679444"/>
    <lineage>
        <taxon>Bacteria</taxon>
        <taxon>Pseudomonadati</taxon>
        <taxon>Verrucomicrobiota</taxon>
        <taxon>Verrucomicrobiia</taxon>
        <taxon>Verrucomicrobiales</taxon>
        <taxon>Akkermansiaceae</taxon>
        <taxon>Akkermansia</taxon>
    </lineage>
</organism>
<feature type="transmembrane region" description="Helical" evidence="7">
    <location>
        <begin position="68"/>
        <end position="92"/>
    </location>
</feature>